<dbReference type="InterPro" id="IPR003439">
    <property type="entry name" value="ABC_transporter-like_ATP-bd"/>
</dbReference>
<dbReference type="SMART" id="SM00382">
    <property type="entry name" value="AAA"/>
    <property type="match status" value="2"/>
</dbReference>
<dbReference type="CDD" id="cd03215">
    <property type="entry name" value="ABC_Carb_Monos_II"/>
    <property type="match status" value="1"/>
</dbReference>
<dbReference type="Proteomes" id="UP000664398">
    <property type="component" value="Unassembled WGS sequence"/>
</dbReference>
<evidence type="ECO:0000256" key="1">
    <source>
        <dbReference type="ARBA" id="ARBA00022448"/>
    </source>
</evidence>
<keyword evidence="4 6" id="KW-0067">ATP-binding</keyword>
<dbReference type="InterPro" id="IPR003593">
    <property type="entry name" value="AAA+_ATPase"/>
</dbReference>
<dbReference type="SUPFAM" id="SSF52540">
    <property type="entry name" value="P-loop containing nucleoside triphosphate hydrolases"/>
    <property type="match status" value="2"/>
</dbReference>
<keyword evidence="2" id="KW-0677">Repeat</keyword>
<dbReference type="InterPro" id="IPR017871">
    <property type="entry name" value="ABC_transporter-like_CS"/>
</dbReference>
<dbReference type="InterPro" id="IPR050107">
    <property type="entry name" value="ABC_carbohydrate_import_ATPase"/>
</dbReference>
<dbReference type="AlphaFoldDB" id="A0A939LZ27"/>
<accession>A0A939LZ27</accession>
<dbReference type="PANTHER" id="PTHR43790">
    <property type="entry name" value="CARBOHYDRATE TRANSPORT ATP-BINDING PROTEIN MG119-RELATED"/>
    <property type="match status" value="1"/>
</dbReference>
<feature type="domain" description="ABC transporter" evidence="5">
    <location>
        <begin position="268"/>
        <end position="509"/>
    </location>
</feature>
<organism evidence="6 7">
    <name type="scientific">Leucobacter ruminantium</name>
    <dbReference type="NCBI Taxonomy" id="1289170"/>
    <lineage>
        <taxon>Bacteria</taxon>
        <taxon>Bacillati</taxon>
        <taxon>Actinomycetota</taxon>
        <taxon>Actinomycetes</taxon>
        <taxon>Micrococcales</taxon>
        <taxon>Microbacteriaceae</taxon>
        <taxon>Leucobacter</taxon>
    </lineage>
</organism>
<keyword evidence="1" id="KW-0813">Transport</keyword>
<dbReference type="RefSeq" id="WP_208045524.1">
    <property type="nucleotide sequence ID" value="NZ_JAGDYL010000008.1"/>
</dbReference>
<dbReference type="Gene3D" id="3.40.50.300">
    <property type="entry name" value="P-loop containing nucleotide triphosphate hydrolases"/>
    <property type="match status" value="2"/>
</dbReference>
<proteinExistence type="predicted"/>
<evidence type="ECO:0000256" key="4">
    <source>
        <dbReference type="ARBA" id="ARBA00022840"/>
    </source>
</evidence>
<evidence type="ECO:0000313" key="7">
    <source>
        <dbReference type="Proteomes" id="UP000664398"/>
    </source>
</evidence>
<dbReference type="Pfam" id="PF00005">
    <property type="entry name" value="ABC_tran"/>
    <property type="match status" value="2"/>
</dbReference>
<feature type="domain" description="ABC transporter" evidence="5">
    <location>
        <begin position="16"/>
        <end position="255"/>
    </location>
</feature>
<dbReference type="GO" id="GO:0016887">
    <property type="term" value="F:ATP hydrolysis activity"/>
    <property type="evidence" value="ECO:0007669"/>
    <property type="project" value="InterPro"/>
</dbReference>
<evidence type="ECO:0000313" key="6">
    <source>
        <dbReference type="EMBL" id="MBO1805052.1"/>
    </source>
</evidence>
<dbReference type="EMBL" id="JAGDYL010000008">
    <property type="protein sequence ID" value="MBO1805052.1"/>
    <property type="molecule type" value="Genomic_DNA"/>
</dbReference>
<keyword evidence="7" id="KW-1185">Reference proteome</keyword>
<protein>
    <submittedName>
        <fullName evidence="6">Sugar ABC transporter ATP-binding protein</fullName>
    </submittedName>
</protein>
<name>A0A939LZ27_9MICO</name>
<dbReference type="GO" id="GO:0005524">
    <property type="term" value="F:ATP binding"/>
    <property type="evidence" value="ECO:0007669"/>
    <property type="project" value="UniProtKB-KW"/>
</dbReference>
<comment type="caution">
    <text evidence="6">The sequence shown here is derived from an EMBL/GenBank/DDBJ whole genome shotgun (WGS) entry which is preliminary data.</text>
</comment>
<gene>
    <name evidence="6" type="ORF">J4H91_06935</name>
</gene>
<evidence type="ECO:0000256" key="3">
    <source>
        <dbReference type="ARBA" id="ARBA00022741"/>
    </source>
</evidence>
<reference evidence="6" key="1">
    <citation type="submission" date="2021-03" db="EMBL/GenBank/DDBJ databases">
        <title>Leucobacter chromiisoli sp. nov., isolated from chromium-containing soil of chemical plant.</title>
        <authorList>
            <person name="Xu Z."/>
        </authorList>
    </citation>
    <scope>NUCLEOTIDE SEQUENCE</scope>
    <source>
        <strain evidence="6">A2</strain>
    </source>
</reference>
<dbReference type="CDD" id="cd03216">
    <property type="entry name" value="ABC_Carb_Monos_I"/>
    <property type="match status" value="1"/>
</dbReference>
<dbReference type="PROSITE" id="PS50893">
    <property type="entry name" value="ABC_TRANSPORTER_2"/>
    <property type="match status" value="2"/>
</dbReference>
<evidence type="ECO:0000259" key="5">
    <source>
        <dbReference type="PROSITE" id="PS50893"/>
    </source>
</evidence>
<keyword evidence="3" id="KW-0547">Nucleotide-binding</keyword>
<dbReference type="PROSITE" id="PS00211">
    <property type="entry name" value="ABC_TRANSPORTER_1"/>
    <property type="match status" value="1"/>
</dbReference>
<dbReference type="InterPro" id="IPR027417">
    <property type="entry name" value="P-loop_NTPase"/>
</dbReference>
<evidence type="ECO:0000256" key="2">
    <source>
        <dbReference type="ARBA" id="ARBA00022737"/>
    </source>
</evidence>
<dbReference type="PANTHER" id="PTHR43790:SF9">
    <property type="entry name" value="GALACTOFURANOSE TRANSPORTER ATP-BINDING PROTEIN YTFR"/>
    <property type="match status" value="1"/>
</dbReference>
<sequence>MTTQPLVDEEGREIAFSVEDVSMIFPGVRALSGVSLVGYPGEVLAICGANGAGKSTLAGVLAGQTKPSEGRVRIAGYDGEIESPSDAEDAGILLMHQEPLVIDTFTVQENVWLKQLSGSGSAKGWKRAKNDPAGARKALDAVGLSEVSLKQPASSLPPGLRQMLALSRTQVVPHRILLLDETTASTTEEHFQDVLQLVAAERAAGTSIIFVSHRMQEVFSMSDRIAVLRNGQLVGIKETAKTDHDEILTMMVGERVAAIEPPENAPGPEVEPIVVVEGLSAGSARDISFSIKPGEILGMYGLVGSGRSSIARSISGQQERYSGTVTINGRETTAKTPYQALDDGVVYVSEDRRKEGFLPDFDNRQNMTISTLGRYSKGGVLRLRYEREETDRLIAEYQVKGTGSTLTRTLSGGNQQKVCLAKWLEAEPDFVILDEPTKGIDIAARMNIYQIVRRLAEAGKAVLVVSSEAEEVTSLCHRILIARDGEIVAEMEPHTDTADDVIRASLGGKAA</sequence>